<evidence type="ECO:0000256" key="1">
    <source>
        <dbReference type="ARBA" id="ARBA00006817"/>
    </source>
</evidence>
<protein>
    <submittedName>
        <fullName evidence="3">SRPBCC family protein</fullName>
    </submittedName>
</protein>
<evidence type="ECO:0000313" key="3">
    <source>
        <dbReference type="EMBL" id="WEK03191.1"/>
    </source>
</evidence>
<dbReference type="Proteomes" id="UP001217476">
    <property type="component" value="Chromosome"/>
</dbReference>
<feature type="domain" description="Activator of Hsp90 ATPase homologue 1/2-like C-terminal" evidence="2">
    <location>
        <begin position="16"/>
        <end position="154"/>
    </location>
</feature>
<organism evidence="3 4">
    <name type="scientific">Candidatus Devosia phytovorans</name>
    <dbReference type="NCBI Taxonomy" id="3121372"/>
    <lineage>
        <taxon>Bacteria</taxon>
        <taxon>Pseudomonadati</taxon>
        <taxon>Pseudomonadota</taxon>
        <taxon>Alphaproteobacteria</taxon>
        <taxon>Hyphomicrobiales</taxon>
        <taxon>Devosiaceae</taxon>
        <taxon>Devosia</taxon>
    </lineage>
</organism>
<dbReference type="Pfam" id="PF08327">
    <property type="entry name" value="AHSA1"/>
    <property type="match status" value="1"/>
</dbReference>
<dbReference type="CDD" id="cd08896">
    <property type="entry name" value="SRPBCC_CalC_Aha1-like_3"/>
    <property type="match status" value="1"/>
</dbReference>
<accession>A0AAJ5VR37</accession>
<evidence type="ECO:0000313" key="4">
    <source>
        <dbReference type="Proteomes" id="UP001217476"/>
    </source>
</evidence>
<name>A0AAJ5VR37_9HYPH</name>
<comment type="similarity">
    <text evidence="1">Belongs to the AHA1 family.</text>
</comment>
<reference evidence="3" key="1">
    <citation type="submission" date="2023-03" db="EMBL/GenBank/DDBJ databases">
        <title>Andean soil-derived lignocellulolytic bacterial consortium as a source of novel taxa and putative plastic-active enzymes.</title>
        <authorList>
            <person name="Diaz-Garcia L."/>
            <person name="Chuvochina M."/>
            <person name="Feuerriegel G."/>
            <person name="Bunk B."/>
            <person name="Sproer C."/>
            <person name="Streit W.R."/>
            <person name="Rodriguez L.M."/>
            <person name="Overmann J."/>
            <person name="Jimenez D.J."/>
        </authorList>
    </citation>
    <scope>NUCLEOTIDE SEQUENCE</scope>
    <source>
        <strain evidence="3">MAG 4196</strain>
    </source>
</reference>
<evidence type="ECO:0000259" key="2">
    <source>
        <dbReference type="Pfam" id="PF08327"/>
    </source>
</evidence>
<dbReference type="SUPFAM" id="SSF55961">
    <property type="entry name" value="Bet v1-like"/>
    <property type="match status" value="1"/>
</dbReference>
<dbReference type="InterPro" id="IPR013538">
    <property type="entry name" value="ASHA1/2-like_C"/>
</dbReference>
<dbReference type="InterPro" id="IPR023393">
    <property type="entry name" value="START-like_dom_sf"/>
</dbReference>
<dbReference type="Gene3D" id="3.30.530.20">
    <property type="match status" value="1"/>
</dbReference>
<dbReference type="EMBL" id="CP119312">
    <property type="protein sequence ID" value="WEK03191.1"/>
    <property type="molecule type" value="Genomic_DNA"/>
</dbReference>
<gene>
    <name evidence="3" type="ORF">P0Y65_13380</name>
</gene>
<proteinExistence type="inferred from homology"/>
<dbReference type="AlphaFoldDB" id="A0AAJ5VR37"/>
<sequence length="155" mass="17140">MTLDPERDLEVTRVIKAPRDKIWAAWTDAASFEKWWIPAPMLCRVVELDVRPGGAMVTQMSDGEGQAFVPHMDACYLAVDEGRRIVFTNALTGGYRPAAQPFITGVITLEDHAEGTFYRALAMHKSPDDRKTHADLGFYDGWGTVTAQLAALVEG</sequence>